<dbReference type="Gene3D" id="3.40.1350.10">
    <property type="match status" value="1"/>
</dbReference>
<dbReference type="NCBIfam" id="NF009154">
    <property type="entry name" value="PRK12497.3-3"/>
    <property type="match status" value="1"/>
</dbReference>
<evidence type="ECO:0000256" key="2">
    <source>
        <dbReference type="HAMAP-Rule" id="MF_00048"/>
    </source>
</evidence>
<dbReference type="SUPFAM" id="SSF52980">
    <property type="entry name" value="Restriction endonuclease-like"/>
    <property type="match status" value="1"/>
</dbReference>
<keyword evidence="4" id="KW-1185">Reference proteome</keyword>
<dbReference type="AlphaFoldDB" id="A0A542ZPG1"/>
<dbReference type="Proteomes" id="UP000316196">
    <property type="component" value="Unassembled WGS sequence"/>
</dbReference>
<accession>A0A542ZPG1</accession>
<dbReference type="GO" id="GO:0004519">
    <property type="term" value="F:endonuclease activity"/>
    <property type="evidence" value="ECO:0007669"/>
    <property type="project" value="UniProtKB-KW"/>
</dbReference>
<evidence type="ECO:0000313" key="4">
    <source>
        <dbReference type="Proteomes" id="UP000316196"/>
    </source>
</evidence>
<sequence length="120" mass="13283">MMRGMSSNRMKLGAVGEDIAAAELEAAGMEILDRNWRCCEGEIDIVARDGDVVVICEVKTRRGLGFGAPLESITHEKLARLRRLAVMWAQEHHCRLPLRIDAIGILLPGPVITHERGVEL</sequence>
<organism evidence="3 4">
    <name type="scientific">Propioniferax innocua</name>
    <dbReference type="NCBI Taxonomy" id="1753"/>
    <lineage>
        <taxon>Bacteria</taxon>
        <taxon>Bacillati</taxon>
        <taxon>Actinomycetota</taxon>
        <taxon>Actinomycetes</taxon>
        <taxon>Propionibacteriales</taxon>
        <taxon>Propionibacteriaceae</taxon>
        <taxon>Propioniferax</taxon>
    </lineage>
</organism>
<dbReference type="GO" id="GO:0003676">
    <property type="term" value="F:nucleic acid binding"/>
    <property type="evidence" value="ECO:0007669"/>
    <property type="project" value="InterPro"/>
</dbReference>
<keyword evidence="3" id="KW-0255">Endonuclease</keyword>
<evidence type="ECO:0000256" key="1">
    <source>
        <dbReference type="ARBA" id="ARBA00006738"/>
    </source>
</evidence>
<dbReference type="HAMAP" id="MF_00048">
    <property type="entry name" value="UPF0102"/>
    <property type="match status" value="1"/>
</dbReference>
<keyword evidence="3" id="KW-0378">Hydrolase</keyword>
<evidence type="ECO:0000313" key="3">
    <source>
        <dbReference type="EMBL" id="TQL62261.1"/>
    </source>
</evidence>
<dbReference type="InterPro" id="IPR003509">
    <property type="entry name" value="UPF0102_YraN-like"/>
</dbReference>
<proteinExistence type="inferred from homology"/>
<comment type="similarity">
    <text evidence="1 2">Belongs to the UPF0102 family.</text>
</comment>
<dbReference type="PANTHER" id="PTHR34039">
    <property type="entry name" value="UPF0102 PROTEIN YRAN"/>
    <property type="match status" value="1"/>
</dbReference>
<protein>
    <recommendedName>
        <fullName evidence="2">UPF0102 protein FB460_0030</fullName>
    </recommendedName>
</protein>
<comment type="caution">
    <text evidence="3">The sequence shown here is derived from an EMBL/GenBank/DDBJ whole genome shotgun (WGS) entry which is preliminary data.</text>
</comment>
<reference evidence="3 4" key="1">
    <citation type="submission" date="2019-06" db="EMBL/GenBank/DDBJ databases">
        <title>Sequencing the genomes of 1000 actinobacteria strains.</title>
        <authorList>
            <person name="Klenk H.-P."/>
        </authorList>
    </citation>
    <scope>NUCLEOTIDE SEQUENCE [LARGE SCALE GENOMIC DNA]</scope>
    <source>
        <strain evidence="3 4">DSM 8251</strain>
    </source>
</reference>
<dbReference type="InterPro" id="IPR011335">
    <property type="entry name" value="Restrct_endonuc-II-like"/>
</dbReference>
<gene>
    <name evidence="3" type="ORF">FB460_0030</name>
</gene>
<dbReference type="PANTHER" id="PTHR34039:SF1">
    <property type="entry name" value="UPF0102 PROTEIN YRAN"/>
    <property type="match status" value="1"/>
</dbReference>
<dbReference type="InterPro" id="IPR011856">
    <property type="entry name" value="tRNA_endonuc-like_dom_sf"/>
</dbReference>
<keyword evidence="3" id="KW-0540">Nuclease</keyword>
<dbReference type="Pfam" id="PF02021">
    <property type="entry name" value="UPF0102"/>
    <property type="match status" value="1"/>
</dbReference>
<dbReference type="EMBL" id="VFOR01000001">
    <property type="protein sequence ID" value="TQL62261.1"/>
    <property type="molecule type" value="Genomic_DNA"/>
</dbReference>
<name>A0A542ZPG1_9ACTN</name>
<dbReference type="CDD" id="cd20736">
    <property type="entry name" value="PoNe_Nuclease"/>
    <property type="match status" value="1"/>
</dbReference>